<dbReference type="EMBL" id="UFQT01001176">
    <property type="protein sequence ID" value="SSX29336.1"/>
    <property type="molecule type" value="Genomic_DNA"/>
</dbReference>
<dbReference type="InterPro" id="IPR059104">
    <property type="entry name" value="Beta-prop_EIPR1-like"/>
</dbReference>
<evidence type="ECO:0000256" key="1">
    <source>
        <dbReference type="ARBA" id="ARBA00005672"/>
    </source>
</evidence>
<protein>
    <submittedName>
        <fullName evidence="6">CSON001149 protein</fullName>
    </submittedName>
</protein>
<feature type="repeat" description="WD" evidence="4">
    <location>
        <begin position="239"/>
        <end position="252"/>
    </location>
</feature>
<dbReference type="FunFam" id="2.130.10.10:FF:000732">
    <property type="entry name" value="EARP-interacting protein homolog"/>
    <property type="match status" value="1"/>
</dbReference>
<comment type="similarity">
    <text evidence="1">Belongs to the WD repeat EIPR1 family.</text>
</comment>
<keyword evidence="2 4" id="KW-0853">WD repeat</keyword>
<proteinExistence type="inferred from homology"/>
<evidence type="ECO:0000313" key="6">
    <source>
        <dbReference type="EMBL" id="SSX09491.1"/>
    </source>
</evidence>
<gene>
    <name evidence="6" type="primary">CSON001149</name>
</gene>
<reference evidence="7" key="2">
    <citation type="submission" date="2018-07" db="EMBL/GenBank/DDBJ databases">
        <authorList>
            <person name="Quirk P.G."/>
            <person name="Krulwich T.A."/>
        </authorList>
    </citation>
    <scope>NUCLEOTIDE SEQUENCE</scope>
</reference>
<evidence type="ECO:0000313" key="7">
    <source>
        <dbReference type="EMBL" id="SSX29336.1"/>
    </source>
</evidence>
<feature type="domain" description="EIPR1-like beta-propeller" evidence="5">
    <location>
        <begin position="5"/>
        <end position="294"/>
    </location>
</feature>
<dbReference type="EMBL" id="UFQS01001176">
    <property type="protein sequence ID" value="SSX09491.1"/>
    <property type="molecule type" value="Genomic_DNA"/>
</dbReference>
<dbReference type="Gene3D" id="2.130.10.10">
    <property type="entry name" value="YVTN repeat-like/Quinoprotein amine dehydrogenase"/>
    <property type="match status" value="1"/>
</dbReference>
<name>A0A336KXD6_CULSO</name>
<dbReference type="InterPro" id="IPR036322">
    <property type="entry name" value="WD40_repeat_dom_sf"/>
</dbReference>
<evidence type="ECO:0000256" key="2">
    <source>
        <dbReference type="ARBA" id="ARBA00022574"/>
    </source>
</evidence>
<dbReference type="Pfam" id="PF00400">
    <property type="entry name" value="WD40"/>
    <property type="match status" value="1"/>
</dbReference>
<dbReference type="PANTHER" id="PTHR14205:SF15">
    <property type="entry name" value="EARP AND GARP COMPLEX-INTERACTING PROTEIN 1"/>
    <property type="match status" value="1"/>
</dbReference>
<evidence type="ECO:0000256" key="4">
    <source>
        <dbReference type="PROSITE-ProRule" id="PRU00221"/>
    </source>
</evidence>
<keyword evidence="3" id="KW-0677">Repeat</keyword>
<dbReference type="InterPro" id="IPR001680">
    <property type="entry name" value="WD40_rpt"/>
</dbReference>
<organism evidence="6">
    <name type="scientific">Culicoides sonorensis</name>
    <name type="common">Biting midge</name>
    <dbReference type="NCBI Taxonomy" id="179676"/>
    <lineage>
        <taxon>Eukaryota</taxon>
        <taxon>Metazoa</taxon>
        <taxon>Ecdysozoa</taxon>
        <taxon>Arthropoda</taxon>
        <taxon>Hexapoda</taxon>
        <taxon>Insecta</taxon>
        <taxon>Pterygota</taxon>
        <taxon>Neoptera</taxon>
        <taxon>Endopterygota</taxon>
        <taxon>Diptera</taxon>
        <taxon>Nematocera</taxon>
        <taxon>Chironomoidea</taxon>
        <taxon>Ceratopogonidae</taxon>
        <taxon>Ceratopogoninae</taxon>
        <taxon>Culicoides</taxon>
        <taxon>Monoculicoides</taxon>
    </lineage>
</organism>
<evidence type="ECO:0000259" key="5">
    <source>
        <dbReference type="Pfam" id="PF23609"/>
    </source>
</evidence>
<sequence length="368" mass="41669">MDDPNSVIYGVDNQTRSLCSSNSDTVQFFIGTQSLKPNNQIHCIELLSDNDDSSVSYKTTVYSFPLGEIWQLKFSPHESDVMACTFSEYQNSQVTMKTALLKIPSQEMIEANQQTGQEYLQFNDIEILETNGSEIKTTEFNPSDSNLLAIVLDDKVRVLSKTEASYTTVAEVQTGKNAPKFNGGKWSQQNANQFICLHENSVRSYDTRDINHVAWTIEEAHSQQLVRDLDCNPNKQCHLVTGGDDGTLKIWDCRSVKQPVFSRADHNHWIFSVRFNTFHDSLVLSSSSDNKVILTCARSVSSEADEEGIEKKENNLPDGLLQMLEQHEDSIYCCEWSSADPFTFASLSFDGRIIISQVPKQYKYQFLM</sequence>
<dbReference type="InterPro" id="IPR015943">
    <property type="entry name" value="WD40/YVTN_repeat-like_dom_sf"/>
</dbReference>
<dbReference type="InterPro" id="IPR040323">
    <property type="entry name" value="EIPR1"/>
</dbReference>
<accession>A0A336KXD6</accession>
<dbReference type="PANTHER" id="PTHR14205">
    <property type="entry name" value="WD-REPEAT PROTEIN"/>
    <property type="match status" value="1"/>
</dbReference>
<evidence type="ECO:0000256" key="3">
    <source>
        <dbReference type="ARBA" id="ARBA00022737"/>
    </source>
</evidence>
<dbReference type="SUPFAM" id="SSF50978">
    <property type="entry name" value="WD40 repeat-like"/>
    <property type="match status" value="1"/>
</dbReference>
<dbReference type="SMART" id="SM00320">
    <property type="entry name" value="WD40"/>
    <property type="match status" value="4"/>
</dbReference>
<dbReference type="Pfam" id="PF23609">
    <property type="entry name" value="Beta-prop_EIPR1"/>
    <property type="match status" value="1"/>
</dbReference>
<dbReference type="AlphaFoldDB" id="A0A336KXD6"/>
<reference evidence="6" key="1">
    <citation type="submission" date="2018-04" db="EMBL/GenBank/DDBJ databases">
        <authorList>
            <person name="Go L.Y."/>
            <person name="Mitchell J.A."/>
        </authorList>
    </citation>
    <scope>NUCLEOTIDE SEQUENCE</scope>
    <source>
        <tissue evidence="6">Whole organism</tissue>
    </source>
</reference>
<dbReference type="PROSITE" id="PS50082">
    <property type="entry name" value="WD_REPEATS_2"/>
    <property type="match status" value="1"/>
</dbReference>
<dbReference type="OMA" id="HQFLALH"/>
<dbReference type="VEuPathDB" id="VectorBase:CSON001149"/>
<dbReference type="GO" id="GO:0016567">
    <property type="term" value="P:protein ubiquitination"/>
    <property type="evidence" value="ECO:0007669"/>
    <property type="project" value="TreeGrafter"/>
</dbReference>